<keyword evidence="2" id="KW-0813">Transport</keyword>
<dbReference type="GO" id="GO:0045454">
    <property type="term" value="P:cell redox homeostasis"/>
    <property type="evidence" value="ECO:0007669"/>
    <property type="project" value="TreeGrafter"/>
</dbReference>
<keyword evidence="3" id="KW-0249">Electron transport</keyword>
<dbReference type="Gene3D" id="3.40.30.10">
    <property type="entry name" value="Glutaredoxin"/>
    <property type="match status" value="1"/>
</dbReference>
<evidence type="ECO:0000313" key="11">
    <source>
        <dbReference type="EMBL" id="PJA14957.1"/>
    </source>
</evidence>
<dbReference type="NCBIfam" id="TIGR01068">
    <property type="entry name" value="thioredoxin"/>
    <property type="match status" value="1"/>
</dbReference>
<keyword evidence="4 9" id="KW-1015">Disulfide bond</keyword>
<dbReference type="PROSITE" id="PS51352">
    <property type="entry name" value="THIOREDOXIN_2"/>
    <property type="match status" value="1"/>
</dbReference>
<feature type="active site" description="Nucleophile" evidence="8">
    <location>
        <position position="33"/>
    </location>
</feature>
<dbReference type="SUPFAM" id="SSF52833">
    <property type="entry name" value="Thioredoxin-like"/>
    <property type="match status" value="1"/>
</dbReference>
<feature type="site" description="Contributes to redox potential value" evidence="8">
    <location>
        <position position="34"/>
    </location>
</feature>
<dbReference type="InterPro" id="IPR017937">
    <property type="entry name" value="Thioredoxin_CS"/>
</dbReference>
<dbReference type="GO" id="GO:0015035">
    <property type="term" value="F:protein-disulfide reductase activity"/>
    <property type="evidence" value="ECO:0007669"/>
    <property type="project" value="UniProtKB-UniRule"/>
</dbReference>
<dbReference type="EMBL" id="PFQB01000031">
    <property type="protein sequence ID" value="PJA14957.1"/>
    <property type="molecule type" value="Genomic_DNA"/>
</dbReference>
<dbReference type="PROSITE" id="PS00194">
    <property type="entry name" value="THIOREDOXIN_1"/>
    <property type="match status" value="1"/>
</dbReference>
<comment type="similarity">
    <text evidence="1 7">Belongs to the thioredoxin family.</text>
</comment>
<dbReference type="PANTHER" id="PTHR45663:SF11">
    <property type="entry name" value="GEO12009P1"/>
    <property type="match status" value="1"/>
</dbReference>
<evidence type="ECO:0000256" key="2">
    <source>
        <dbReference type="ARBA" id="ARBA00022448"/>
    </source>
</evidence>
<dbReference type="GO" id="GO:0005829">
    <property type="term" value="C:cytosol"/>
    <property type="evidence" value="ECO:0007669"/>
    <property type="project" value="TreeGrafter"/>
</dbReference>
<feature type="site" description="Deprotonates C-terminal active site Cys" evidence="8">
    <location>
        <position position="27"/>
    </location>
</feature>
<dbReference type="InterPro" id="IPR036249">
    <property type="entry name" value="Thioredoxin-like_sf"/>
</dbReference>
<feature type="disulfide bond" description="Redox-active" evidence="9">
    <location>
        <begin position="33"/>
        <end position="36"/>
    </location>
</feature>
<sequence>MENEIEVVGKEQFEKEVLKATGIVLVDFWAPWCTPCKMLAPILLQVQEESAGKLNVVKVNTEEPDNMPLAQEYKIMSIPNMKIFKNGEFIKEIIGYRTKDAILEELSKV</sequence>
<evidence type="ECO:0000256" key="7">
    <source>
        <dbReference type="PIRNR" id="PIRNR000077"/>
    </source>
</evidence>
<feature type="domain" description="Thioredoxin" evidence="10">
    <location>
        <begin position="1"/>
        <end position="109"/>
    </location>
</feature>
<dbReference type="Proteomes" id="UP000228952">
    <property type="component" value="Unassembled WGS sequence"/>
</dbReference>
<gene>
    <name evidence="11" type="primary">trxA</name>
    <name evidence="11" type="ORF">COX64_01465</name>
</gene>
<evidence type="ECO:0000256" key="5">
    <source>
        <dbReference type="ARBA" id="ARBA00023284"/>
    </source>
</evidence>
<evidence type="ECO:0000256" key="4">
    <source>
        <dbReference type="ARBA" id="ARBA00023157"/>
    </source>
</evidence>
<comment type="caution">
    <text evidence="11">The sequence shown here is derived from an EMBL/GenBank/DDBJ whole genome shotgun (WGS) entry which is preliminary data.</text>
</comment>
<name>A0A2M7W2I8_9BACT</name>
<evidence type="ECO:0000256" key="6">
    <source>
        <dbReference type="NCBIfam" id="TIGR01068"/>
    </source>
</evidence>
<evidence type="ECO:0000259" key="10">
    <source>
        <dbReference type="PROSITE" id="PS51352"/>
    </source>
</evidence>
<evidence type="ECO:0000313" key="12">
    <source>
        <dbReference type="Proteomes" id="UP000228952"/>
    </source>
</evidence>
<evidence type="ECO:0000256" key="9">
    <source>
        <dbReference type="PIRSR" id="PIRSR000077-4"/>
    </source>
</evidence>
<organism evidence="11 12">
    <name type="scientific">Candidatus Dojkabacteria bacterium CG_4_10_14_0_2_um_filter_Dojkabacteria_WS6_41_15</name>
    <dbReference type="NCBI Taxonomy" id="2014249"/>
    <lineage>
        <taxon>Bacteria</taxon>
        <taxon>Candidatus Dojkabacteria</taxon>
    </lineage>
</organism>
<dbReference type="AlphaFoldDB" id="A0A2M7W2I8"/>
<dbReference type="InterPro" id="IPR013766">
    <property type="entry name" value="Thioredoxin_domain"/>
</dbReference>
<dbReference type="PANTHER" id="PTHR45663">
    <property type="entry name" value="GEO12009P1"/>
    <property type="match status" value="1"/>
</dbReference>
<dbReference type="Pfam" id="PF00085">
    <property type="entry name" value="Thioredoxin"/>
    <property type="match status" value="1"/>
</dbReference>
<accession>A0A2M7W2I8</accession>
<feature type="active site" description="Nucleophile" evidence="8">
    <location>
        <position position="36"/>
    </location>
</feature>
<feature type="site" description="Contributes to redox potential value" evidence="8">
    <location>
        <position position="35"/>
    </location>
</feature>
<dbReference type="PRINTS" id="PR00421">
    <property type="entry name" value="THIOREDOXIN"/>
</dbReference>
<proteinExistence type="inferred from homology"/>
<protein>
    <recommendedName>
        <fullName evidence="6 7">Thioredoxin</fullName>
    </recommendedName>
</protein>
<evidence type="ECO:0000256" key="1">
    <source>
        <dbReference type="ARBA" id="ARBA00008987"/>
    </source>
</evidence>
<dbReference type="PIRSF" id="PIRSF000077">
    <property type="entry name" value="Thioredoxin"/>
    <property type="match status" value="1"/>
</dbReference>
<dbReference type="FunFam" id="3.40.30.10:FF:000001">
    <property type="entry name" value="Thioredoxin"/>
    <property type="match status" value="1"/>
</dbReference>
<keyword evidence="5 9" id="KW-0676">Redox-active center</keyword>
<evidence type="ECO:0000256" key="8">
    <source>
        <dbReference type="PIRSR" id="PIRSR000077-1"/>
    </source>
</evidence>
<dbReference type="InterPro" id="IPR005746">
    <property type="entry name" value="Thioredoxin"/>
</dbReference>
<dbReference type="CDD" id="cd02947">
    <property type="entry name" value="TRX_family"/>
    <property type="match status" value="1"/>
</dbReference>
<reference evidence="12" key="1">
    <citation type="submission" date="2017-09" db="EMBL/GenBank/DDBJ databases">
        <title>Depth-based differentiation of microbial function through sediment-hosted aquifers and enrichment of novel symbionts in the deep terrestrial subsurface.</title>
        <authorList>
            <person name="Probst A.J."/>
            <person name="Ladd B."/>
            <person name="Jarett J.K."/>
            <person name="Geller-Mcgrath D.E."/>
            <person name="Sieber C.M.K."/>
            <person name="Emerson J.B."/>
            <person name="Anantharaman K."/>
            <person name="Thomas B.C."/>
            <person name="Malmstrom R."/>
            <person name="Stieglmeier M."/>
            <person name="Klingl A."/>
            <person name="Woyke T."/>
            <person name="Ryan C.M."/>
            <person name="Banfield J.F."/>
        </authorList>
    </citation>
    <scope>NUCLEOTIDE SEQUENCE [LARGE SCALE GENOMIC DNA]</scope>
</reference>
<evidence type="ECO:0000256" key="3">
    <source>
        <dbReference type="ARBA" id="ARBA00022982"/>
    </source>
</evidence>